<keyword evidence="3 6" id="KW-1133">Transmembrane helix</keyword>
<dbReference type="PANTHER" id="PTHR45689:SF5">
    <property type="entry name" value="I[[H]] CHANNEL, ISOFORM E"/>
    <property type="match status" value="1"/>
</dbReference>
<gene>
    <name evidence="8" type="primary">Hcn2</name>
    <name evidence="8" type="ORF">SNAT2548_LOCUS1277</name>
</gene>
<dbReference type="Pfam" id="PF00520">
    <property type="entry name" value="Ion_trans"/>
    <property type="match status" value="1"/>
</dbReference>
<feature type="domain" description="Ion transport" evidence="7">
    <location>
        <begin position="17"/>
        <end position="272"/>
    </location>
</feature>
<feature type="compositionally biased region" description="Low complexity" evidence="5">
    <location>
        <begin position="859"/>
        <end position="868"/>
    </location>
</feature>
<evidence type="ECO:0000256" key="2">
    <source>
        <dbReference type="ARBA" id="ARBA00022692"/>
    </source>
</evidence>
<dbReference type="SUPFAM" id="SSF81324">
    <property type="entry name" value="Voltage-gated potassium channels"/>
    <property type="match status" value="1"/>
</dbReference>
<dbReference type="OrthoDB" id="421226at2759"/>
<evidence type="ECO:0000313" key="8">
    <source>
        <dbReference type="EMBL" id="CAE6942779.1"/>
    </source>
</evidence>
<name>A0A812GXZ9_9DINO</name>
<comment type="subcellular location">
    <subcellularLocation>
        <location evidence="1">Membrane</location>
        <topology evidence="1">Multi-pass membrane protein</topology>
    </subcellularLocation>
</comment>
<organism evidence="8 9">
    <name type="scientific">Symbiodinium natans</name>
    <dbReference type="NCBI Taxonomy" id="878477"/>
    <lineage>
        <taxon>Eukaryota</taxon>
        <taxon>Sar</taxon>
        <taxon>Alveolata</taxon>
        <taxon>Dinophyceae</taxon>
        <taxon>Suessiales</taxon>
        <taxon>Symbiodiniaceae</taxon>
        <taxon>Symbiodinium</taxon>
    </lineage>
</organism>
<feature type="transmembrane region" description="Helical" evidence="6">
    <location>
        <begin position="16"/>
        <end position="38"/>
    </location>
</feature>
<feature type="compositionally biased region" description="Low complexity" evidence="5">
    <location>
        <begin position="881"/>
        <end position="893"/>
    </location>
</feature>
<comment type="caution">
    <text evidence="8">The sequence shown here is derived from an EMBL/GenBank/DDBJ whole genome shotgun (WGS) entry which is preliminary data.</text>
</comment>
<dbReference type="EMBL" id="CAJNDS010000069">
    <property type="protein sequence ID" value="CAE6942779.1"/>
    <property type="molecule type" value="Genomic_DNA"/>
</dbReference>
<dbReference type="GO" id="GO:0035725">
    <property type="term" value="P:sodium ion transmembrane transport"/>
    <property type="evidence" value="ECO:0007669"/>
    <property type="project" value="TreeGrafter"/>
</dbReference>
<dbReference type="GO" id="GO:0098855">
    <property type="term" value="C:HCN channel complex"/>
    <property type="evidence" value="ECO:0007669"/>
    <property type="project" value="TreeGrafter"/>
</dbReference>
<dbReference type="PANTHER" id="PTHR45689">
    <property type="entry name" value="I[[H]] CHANNEL, ISOFORM E"/>
    <property type="match status" value="1"/>
</dbReference>
<feature type="region of interest" description="Disordered" evidence="5">
    <location>
        <begin position="389"/>
        <end position="421"/>
    </location>
</feature>
<evidence type="ECO:0000259" key="7">
    <source>
        <dbReference type="Pfam" id="PF00520"/>
    </source>
</evidence>
<dbReference type="GO" id="GO:0003254">
    <property type="term" value="P:regulation of membrane depolarization"/>
    <property type="evidence" value="ECO:0007669"/>
    <property type="project" value="TreeGrafter"/>
</dbReference>
<feature type="transmembrane region" description="Helical" evidence="6">
    <location>
        <begin position="50"/>
        <end position="70"/>
    </location>
</feature>
<dbReference type="Proteomes" id="UP000604046">
    <property type="component" value="Unassembled WGS sequence"/>
</dbReference>
<protein>
    <submittedName>
        <fullName evidence="8">Hcn2 protein</fullName>
    </submittedName>
</protein>
<evidence type="ECO:0000313" key="9">
    <source>
        <dbReference type="Proteomes" id="UP000604046"/>
    </source>
</evidence>
<evidence type="ECO:0000256" key="4">
    <source>
        <dbReference type="ARBA" id="ARBA00023136"/>
    </source>
</evidence>
<sequence>MVSAGQRAPLAGKWQLFWSMCSSLLILWDLITIPLEMFHIPDFINFLDTVGIISFTFWLLDIPLHFLFGVQLEGMVELRPRVLARMYMRTWLAADVAIVSLDAVLIIMEAIHIADVGGAVFRSARYLRTLRLLRLIRLLRVAKLQRELTLLANRFLSTHAFMIIKVVSYLMMMLAINHIIACCWYGLGSWKAEELGPTFSWIGNPELNQDDFAEMYFASLHWALTQFTPATNNIAPINVFERFFAVIVILLAMGVFSSFVGSISNTVNNIRAARVDQQQKTNKMLQFFIERNLSVDLYGKIHEVLRTEGETEVRLREKEVSLLQRIPFSPGTTFGPAPYGAMDDRRVPGPGVRPSQGELAHAVTQMQQMREVTSTDVYAAGQHMWFQESRKRHAPATPSISSLAHSATQSRQGDDQEDEEMLVDTAAAADAAAAEKPPAATPLLQPVPLDQDAAYACAAAQEGVDINDPRAIKQWMQQPIATRADVLRTIRGYHVGVIRTELYNVVGQIEQALTTLNDSVLRVQQNMQWMQADNRQSQKQASGLQVILSGWERTMDPETRLFMVDWMLRQVEGNRVFLRQRGRDVNRDDDEACYKFLEVLQQDPATPPAGQGAWSTITILQFRSWDLRRQFVSAFSGPTGTPLYKDSRTAVPGHHIRVSPSTPQFQRKLEIPVRVLLHLINNTNVFPEKQVVILWRTLTIMSPQMHRQFDAEATACARVHYFEADGKFQALLEVDEKLAAAMQATPPQGVEEPNCWSHSWNEIVFGVQHEMDLADKALFSSLLRDAKGSGKGVMMCRGSRHYSAPLIYSSDMLPYPIPIQVRQVPQIAFVWDEYCDKLSQPDQKVNDYKIATYKGSPQATATPPEAASMPPPAAVPDRPFAKSSAAPKSHAAS</sequence>
<keyword evidence="2 6" id="KW-0812">Transmembrane</keyword>
<dbReference type="InterPro" id="IPR005821">
    <property type="entry name" value="Ion_trans_dom"/>
</dbReference>
<dbReference type="GO" id="GO:0005249">
    <property type="term" value="F:voltage-gated potassium channel activity"/>
    <property type="evidence" value="ECO:0007669"/>
    <property type="project" value="TreeGrafter"/>
</dbReference>
<dbReference type="AlphaFoldDB" id="A0A812GXZ9"/>
<evidence type="ECO:0000256" key="5">
    <source>
        <dbReference type="SAM" id="MobiDB-lite"/>
    </source>
</evidence>
<feature type="transmembrane region" description="Helical" evidence="6">
    <location>
        <begin position="91"/>
        <end position="114"/>
    </location>
</feature>
<accession>A0A812GXZ9</accession>
<feature type="transmembrane region" description="Helical" evidence="6">
    <location>
        <begin position="166"/>
        <end position="187"/>
    </location>
</feature>
<keyword evidence="9" id="KW-1185">Reference proteome</keyword>
<proteinExistence type="predicted"/>
<feature type="region of interest" description="Disordered" evidence="5">
    <location>
        <begin position="855"/>
        <end position="893"/>
    </location>
</feature>
<keyword evidence="4 6" id="KW-0472">Membrane</keyword>
<feature type="transmembrane region" description="Helical" evidence="6">
    <location>
        <begin position="243"/>
        <end position="263"/>
    </location>
</feature>
<evidence type="ECO:0000256" key="6">
    <source>
        <dbReference type="SAM" id="Phobius"/>
    </source>
</evidence>
<dbReference type="InterPro" id="IPR051413">
    <property type="entry name" value="K/Na_HCN_channel"/>
</dbReference>
<dbReference type="Gene3D" id="1.10.287.70">
    <property type="match status" value="1"/>
</dbReference>
<feature type="compositionally biased region" description="Polar residues" evidence="5">
    <location>
        <begin position="398"/>
        <end position="411"/>
    </location>
</feature>
<reference evidence="8" key="1">
    <citation type="submission" date="2021-02" db="EMBL/GenBank/DDBJ databases">
        <authorList>
            <person name="Dougan E. K."/>
            <person name="Rhodes N."/>
            <person name="Thang M."/>
            <person name="Chan C."/>
        </authorList>
    </citation>
    <scope>NUCLEOTIDE SEQUENCE</scope>
</reference>
<evidence type="ECO:0000256" key="1">
    <source>
        <dbReference type="ARBA" id="ARBA00004141"/>
    </source>
</evidence>
<evidence type="ECO:0000256" key="3">
    <source>
        <dbReference type="ARBA" id="ARBA00022989"/>
    </source>
</evidence>